<dbReference type="RefSeq" id="WP_013898763.1">
    <property type="nucleotide sequence ID" value="NC_015676.1"/>
</dbReference>
<keyword evidence="5" id="KW-0460">Magnesium</keyword>
<dbReference type="KEGG" id="mzh:Mzhil_1487"/>
<sequence length="290" mass="32352">MNIEQWDEHIAIKNAMDDLIHSLDVSAQMKEMVLHVCASGGKMVRPIILMLSTQLCGGRFEDSIDASLAIELIHSASLIQDDVLDEGILRRGMPSTHRMFGYSSAILCGDFLISKAIELISSYDRRSVRDFGRAGMHMSEGEIMDIMSINEDFGMDEYMECIRKKTASLFAASASIGAYVGGADEKTAEVCRSFGYNVGTAYQMVDDILEYVQIIQSKESENISLSLPSIYQRRMSPERAISRSVGLVEEYVSSARSEIAYFKSSQVTDKLLEITDYITLDMLTPDILQK</sequence>
<comment type="cofactor">
    <cofactor evidence="1">
        <name>Mg(2+)</name>
        <dbReference type="ChEBI" id="CHEBI:18420"/>
    </cofactor>
</comment>
<evidence type="ECO:0000256" key="4">
    <source>
        <dbReference type="ARBA" id="ARBA00022723"/>
    </source>
</evidence>
<dbReference type="STRING" id="679901.Mzhil_1487"/>
<dbReference type="InterPro" id="IPR000092">
    <property type="entry name" value="Polyprenyl_synt"/>
</dbReference>
<dbReference type="PANTHER" id="PTHR12001:SF85">
    <property type="entry name" value="SHORT CHAIN ISOPRENYL DIPHOSPHATE SYNTHASE"/>
    <property type="match status" value="1"/>
</dbReference>
<accession>F7XP34</accession>
<dbReference type="SFLD" id="SFLDG01017">
    <property type="entry name" value="Polyprenyl_Transferase_Like"/>
    <property type="match status" value="1"/>
</dbReference>
<dbReference type="GeneID" id="10823124"/>
<dbReference type="HOGENOM" id="CLU_014015_2_0_2"/>
<dbReference type="Pfam" id="PF00348">
    <property type="entry name" value="polyprenyl_synt"/>
    <property type="match status" value="1"/>
</dbReference>
<keyword evidence="4" id="KW-0479">Metal-binding</keyword>
<dbReference type="AlphaFoldDB" id="F7XP34"/>
<evidence type="ECO:0000256" key="5">
    <source>
        <dbReference type="ARBA" id="ARBA00022842"/>
    </source>
</evidence>
<gene>
    <name evidence="7" type="ordered locus">Mzhil_1487</name>
</gene>
<dbReference type="PANTHER" id="PTHR12001">
    <property type="entry name" value="GERANYLGERANYL PYROPHOSPHATE SYNTHASE"/>
    <property type="match status" value="1"/>
</dbReference>
<evidence type="ECO:0000256" key="6">
    <source>
        <dbReference type="RuleBase" id="RU004466"/>
    </source>
</evidence>
<dbReference type="EMBL" id="CP002101">
    <property type="protein sequence ID" value="AEH61326.1"/>
    <property type="molecule type" value="Genomic_DNA"/>
</dbReference>
<dbReference type="CDD" id="cd00685">
    <property type="entry name" value="Trans_IPPS_HT"/>
    <property type="match status" value="1"/>
</dbReference>
<comment type="similarity">
    <text evidence="2 6">Belongs to the FPP/GGPP synthase family.</text>
</comment>
<evidence type="ECO:0000256" key="2">
    <source>
        <dbReference type="ARBA" id="ARBA00006706"/>
    </source>
</evidence>
<evidence type="ECO:0000313" key="7">
    <source>
        <dbReference type="EMBL" id="AEH61326.1"/>
    </source>
</evidence>
<evidence type="ECO:0000256" key="1">
    <source>
        <dbReference type="ARBA" id="ARBA00001946"/>
    </source>
</evidence>
<dbReference type="GO" id="GO:0046872">
    <property type="term" value="F:metal ion binding"/>
    <property type="evidence" value="ECO:0007669"/>
    <property type="project" value="UniProtKB-KW"/>
</dbReference>
<organism evidence="7 8">
    <name type="scientific">Methanosalsum zhilinae (strain DSM 4017 / NBRC 107636 / OCM 62 / WeN5)</name>
    <name type="common">Methanohalophilus zhilinae</name>
    <dbReference type="NCBI Taxonomy" id="679901"/>
    <lineage>
        <taxon>Archaea</taxon>
        <taxon>Methanobacteriati</taxon>
        <taxon>Methanobacteriota</taxon>
        <taxon>Stenosarchaea group</taxon>
        <taxon>Methanomicrobia</taxon>
        <taxon>Methanosarcinales</taxon>
        <taxon>Methanosarcinaceae</taxon>
        <taxon>Methanosalsum</taxon>
    </lineage>
</organism>
<dbReference type="InterPro" id="IPR033749">
    <property type="entry name" value="Polyprenyl_synt_CS"/>
</dbReference>
<name>F7XP34_METZD</name>
<dbReference type="OrthoDB" id="106922at2157"/>
<evidence type="ECO:0000313" key="8">
    <source>
        <dbReference type="Proteomes" id="UP000006622"/>
    </source>
</evidence>
<dbReference type="Gene3D" id="1.10.600.10">
    <property type="entry name" value="Farnesyl Diphosphate Synthase"/>
    <property type="match status" value="1"/>
</dbReference>
<dbReference type="SFLD" id="SFLDS00005">
    <property type="entry name" value="Isoprenoid_Synthase_Type_I"/>
    <property type="match status" value="1"/>
</dbReference>
<dbReference type="InterPro" id="IPR008949">
    <property type="entry name" value="Isoprenoid_synthase_dom_sf"/>
</dbReference>
<dbReference type="PROSITE" id="PS00723">
    <property type="entry name" value="POLYPRENYL_SYNTHASE_1"/>
    <property type="match status" value="1"/>
</dbReference>
<dbReference type="GO" id="GO:0004659">
    <property type="term" value="F:prenyltransferase activity"/>
    <property type="evidence" value="ECO:0007669"/>
    <property type="project" value="InterPro"/>
</dbReference>
<dbReference type="GO" id="GO:0008299">
    <property type="term" value="P:isoprenoid biosynthetic process"/>
    <property type="evidence" value="ECO:0007669"/>
    <property type="project" value="InterPro"/>
</dbReference>
<dbReference type="Proteomes" id="UP000006622">
    <property type="component" value="Chromosome"/>
</dbReference>
<dbReference type="SUPFAM" id="SSF48576">
    <property type="entry name" value="Terpenoid synthases"/>
    <property type="match status" value="1"/>
</dbReference>
<protein>
    <submittedName>
        <fullName evidence="7">Polyprenyl synthetase</fullName>
    </submittedName>
</protein>
<keyword evidence="8" id="KW-1185">Reference proteome</keyword>
<proteinExistence type="inferred from homology"/>
<evidence type="ECO:0000256" key="3">
    <source>
        <dbReference type="ARBA" id="ARBA00022679"/>
    </source>
</evidence>
<keyword evidence="3 6" id="KW-0808">Transferase</keyword>
<reference evidence="7 8" key="1">
    <citation type="submission" date="2010-07" db="EMBL/GenBank/DDBJ databases">
        <title>The complete genome of Methanosalsum zhilinae DSM 4017.</title>
        <authorList>
            <consortium name="US DOE Joint Genome Institute (JGI-PGF)"/>
            <person name="Lucas S."/>
            <person name="Copeland A."/>
            <person name="Lapidus A."/>
            <person name="Glavina del Rio T."/>
            <person name="Dalin E."/>
            <person name="Tice H."/>
            <person name="Bruce D."/>
            <person name="Goodwin L."/>
            <person name="Pitluck S."/>
            <person name="Kyrpides N."/>
            <person name="Mavromatis K."/>
            <person name="Ovchinnikova G."/>
            <person name="Daligault H."/>
            <person name="Detter J.C."/>
            <person name="Han C."/>
            <person name="Tapia R."/>
            <person name="Larimer F."/>
            <person name="Land M."/>
            <person name="Hauser L."/>
            <person name="Markowitz V."/>
            <person name="Cheng J.-F."/>
            <person name="Hugenholtz P."/>
            <person name="Woyke T."/>
            <person name="Wu D."/>
            <person name="Spring S."/>
            <person name="Schueler E."/>
            <person name="Brambilla E."/>
            <person name="Klenk H.-P."/>
            <person name="Eisen J.A."/>
        </authorList>
    </citation>
    <scope>NUCLEOTIDE SEQUENCE [LARGE SCALE GENOMIC DNA]</scope>
    <source>
        <strain evidence="8">DSM 4017 / NBRC 107636 / OCM 62 / WeN5</strain>
    </source>
</reference>